<keyword evidence="7" id="KW-0256">Endoplasmic reticulum</keyword>
<keyword evidence="5" id="KW-0812">Transmembrane</keyword>
<keyword evidence="18" id="KW-1185">Reference proteome</keyword>
<dbReference type="InterPro" id="IPR043538">
    <property type="entry name" value="XYLT"/>
</dbReference>
<evidence type="ECO:0000256" key="8">
    <source>
        <dbReference type="ARBA" id="ARBA00022968"/>
    </source>
</evidence>
<evidence type="ECO:0000259" key="16">
    <source>
        <dbReference type="Pfam" id="PF19349"/>
    </source>
</evidence>
<evidence type="ECO:0000256" key="12">
    <source>
        <dbReference type="ARBA" id="ARBA00023157"/>
    </source>
</evidence>
<dbReference type="InterPro" id="IPR045971">
    <property type="entry name" value="DUF5927"/>
</dbReference>
<feature type="domain" description="DUF5927" evidence="16">
    <location>
        <begin position="275"/>
        <end position="554"/>
    </location>
</feature>
<evidence type="ECO:0000256" key="14">
    <source>
        <dbReference type="ARBA" id="ARBA00042865"/>
    </source>
</evidence>
<evidence type="ECO:0000256" key="13">
    <source>
        <dbReference type="ARBA" id="ARBA00023180"/>
    </source>
</evidence>
<keyword evidence="11" id="KW-0472">Membrane</keyword>
<dbReference type="Proteomes" id="UP001595539">
    <property type="component" value="Unassembled WGS sequence"/>
</dbReference>
<protein>
    <recommendedName>
        <fullName evidence="14">Peptide O-xylosyltransferase</fullName>
    </recommendedName>
</protein>
<comment type="subcellular location">
    <subcellularLocation>
        <location evidence="2">Endoplasmic reticulum membrane</location>
        <topology evidence="2">Single-pass type II membrane protein</topology>
    </subcellularLocation>
    <subcellularLocation>
        <location evidence="1">Golgi apparatus membrane</location>
        <topology evidence="1">Single-pass type II membrane protein</topology>
    </subcellularLocation>
</comment>
<dbReference type="Pfam" id="PF02485">
    <property type="entry name" value="Branch"/>
    <property type="match status" value="1"/>
</dbReference>
<comment type="caution">
    <text evidence="17">The sequence shown here is derived from an EMBL/GenBank/DDBJ whole genome shotgun (WGS) entry which is preliminary data.</text>
</comment>
<dbReference type="PANTHER" id="PTHR46025:SF3">
    <property type="entry name" value="XYLOSYLTRANSFERASE OXT"/>
    <property type="match status" value="1"/>
</dbReference>
<evidence type="ECO:0000313" key="18">
    <source>
        <dbReference type="Proteomes" id="UP001595539"/>
    </source>
</evidence>
<accession>A0ABV7U6S2</accession>
<dbReference type="PANTHER" id="PTHR46025">
    <property type="entry name" value="XYLOSYLTRANSFERASE OXT"/>
    <property type="match status" value="1"/>
</dbReference>
<dbReference type="InterPro" id="IPR003406">
    <property type="entry name" value="Glyco_trans_14"/>
</dbReference>
<evidence type="ECO:0000256" key="10">
    <source>
        <dbReference type="ARBA" id="ARBA00023034"/>
    </source>
</evidence>
<evidence type="ECO:0000313" key="17">
    <source>
        <dbReference type="EMBL" id="MFC3630580.1"/>
    </source>
</evidence>
<dbReference type="RefSeq" id="WP_377762394.1">
    <property type="nucleotide sequence ID" value="NZ_JBHRXY010000012.1"/>
</dbReference>
<evidence type="ECO:0000256" key="1">
    <source>
        <dbReference type="ARBA" id="ARBA00004323"/>
    </source>
</evidence>
<organism evidence="17 18">
    <name type="scientific">Paracoccus angustae</name>
    <dbReference type="NCBI Taxonomy" id="1671480"/>
    <lineage>
        <taxon>Bacteria</taxon>
        <taxon>Pseudomonadati</taxon>
        <taxon>Pseudomonadota</taxon>
        <taxon>Alphaproteobacteria</taxon>
        <taxon>Rhodobacterales</taxon>
        <taxon>Paracoccaceae</taxon>
        <taxon>Paracoccus</taxon>
    </lineage>
</organism>
<evidence type="ECO:0000256" key="9">
    <source>
        <dbReference type="ARBA" id="ARBA00022989"/>
    </source>
</evidence>
<keyword evidence="12" id="KW-1015">Disulfide bond</keyword>
<evidence type="ECO:0000256" key="2">
    <source>
        <dbReference type="ARBA" id="ARBA00004648"/>
    </source>
</evidence>
<keyword evidence="9" id="KW-1133">Transmembrane helix</keyword>
<keyword evidence="13" id="KW-0325">Glycoprotein</keyword>
<evidence type="ECO:0000256" key="5">
    <source>
        <dbReference type="ARBA" id="ARBA00022692"/>
    </source>
</evidence>
<feature type="region of interest" description="Disordered" evidence="15">
    <location>
        <begin position="544"/>
        <end position="567"/>
    </location>
</feature>
<evidence type="ECO:0000256" key="7">
    <source>
        <dbReference type="ARBA" id="ARBA00022824"/>
    </source>
</evidence>
<gene>
    <name evidence="17" type="ORF">ACFOM8_14110</name>
</gene>
<keyword evidence="4" id="KW-0808">Transferase</keyword>
<keyword evidence="6" id="KW-0479">Metal-binding</keyword>
<evidence type="ECO:0000256" key="3">
    <source>
        <dbReference type="ARBA" id="ARBA00022676"/>
    </source>
</evidence>
<name>A0ABV7U6S2_9RHOB</name>
<evidence type="ECO:0000256" key="15">
    <source>
        <dbReference type="SAM" id="MobiDB-lite"/>
    </source>
</evidence>
<keyword evidence="10" id="KW-0333">Golgi apparatus</keyword>
<dbReference type="Pfam" id="PF19349">
    <property type="entry name" value="DUF5927"/>
    <property type="match status" value="1"/>
</dbReference>
<reference evidence="18" key="1">
    <citation type="journal article" date="2019" name="Int. J. Syst. Evol. Microbiol.">
        <title>The Global Catalogue of Microorganisms (GCM) 10K type strain sequencing project: providing services to taxonomists for standard genome sequencing and annotation.</title>
        <authorList>
            <consortium name="The Broad Institute Genomics Platform"/>
            <consortium name="The Broad Institute Genome Sequencing Center for Infectious Disease"/>
            <person name="Wu L."/>
            <person name="Ma J."/>
        </authorList>
    </citation>
    <scope>NUCLEOTIDE SEQUENCE [LARGE SCALE GENOMIC DNA]</scope>
    <source>
        <strain evidence="18">KCTC 42473</strain>
    </source>
</reference>
<evidence type="ECO:0000256" key="4">
    <source>
        <dbReference type="ARBA" id="ARBA00022679"/>
    </source>
</evidence>
<keyword evidence="8" id="KW-0735">Signal-anchor</keyword>
<evidence type="ECO:0000256" key="11">
    <source>
        <dbReference type="ARBA" id="ARBA00023136"/>
    </source>
</evidence>
<keyword evidence="3" id="KW-0328">Glycosyltransferase</keyword>
<evidence type="ECO:0000256" key="6">
    <source>
        <dbReference type="ARBA" id="ARBA00022723"/>
    </source>
</evidence>
<sequence>MTGTVRLETVRLGVVLLCHGDLDMVARLARIWTGGGARAAIHVDAKVAAARLAGLRDALKDCGPVIFSKRHRCSWGRFSLVRATQDAAAELLARFPDTTHVYLASGSCLPLRPVGDLIAYLGADPDRDHIESVSTRDAGWTVGGLNAERFTLFFPFDWKKHRWLFDRFVDWQRRWRIRRRMPGGLTPHLGSQWWCLTAKTLRAILEDPRRAEFDRFFRLVWIPDESYFQTLVRRHSTRIESWSLTMAKFDHMGRPYLLYDDHIPMLAESRCFVARKVWPGATGLLAHFPLPAEGPPQVDPPQPARISRIINQTVRRRVLGRPGLYMQSRFPRKDAENGKTSAAYAVIQGPGDIFHGFEDWLRQHLSCDVHGHLLAPEGVEFGGRPPIGPGAISSHPQVRDHDPQGFLTSLIRITDRMQVFQFGPRDNQALTWFMATDPNAHMLVVTGAWKLPLLHSGMPFDDVRRAFAHLQRTELAHLDVLNSVWVRARLHRHDLGEFLMNPGGLLQDFMLRIDPHSAPVTALPAMRDLTGLDQLLRRLRNSGLHPRLTGEDLPPIEPPTHERAAAE</sequence>
<dbReference type="EMBL" id="JBHRXY010000012">
    <property type="protein sequence ID" value="MFC3630580.1"/>
    <property type="molecule type" value="Genomic_DNA"/>
</dbReference>
<proteinExistence type="predicted"/>